<reference evidence="2" key="1">
    <citation type="submission" date="2019-10" db="EMBL/GenBank/DDBJ databases">
        <authorList>
            <person name="Soares A.E.R."/>
            <person name="Aleixo A."/>
            <person name="Schneider P."/>
            <person name="Miyaki C.Y."/>
            <person name="Schneider M.P."/>
            <person name="Mello C."/>
            <person name="Vasconcelos A.T.R."/>
        </authorList>
    </citation>
    <scope>NUCLEOTIDE SEQUENCE</scope>
    <source>
        <tissue evidence="2">Muscle</tissue>
    </source>
</reference>
<keyword evidence="3" id="KW-1185">Reference proteome</keyword>
<dbReference type="EMBL" id="WHWB01034127">
    <property type="protein sequence ID" value="KAJ7413709.1"/>
    <property type="molecule type" value="Genomic_DNA"/>
</dbReference>
<proteinExistence type="predicted"/>
<gene>
    <name evidence="2" type="ORF">WISP_88797</name>
</gene>
<evidence type="ECO:0000313" key="3">
    <source>
        <dbReference type="Proteomes" id="UP001145742"/>
    </source>
</evidence>
<dbReference type="Proteomes" id="UP001145742">
    <property type="component" value="Unassembled WGS sequence"/>
</dbReference>
<feature type="region of interest" description="Disordered" evidence="1">
    <location>
        <begin position="1"/>
        <end position="27"/>
    </location>
</feature>
<evidence type="ECO:0000313" key="2">
    <source>
        <dbReference type="EMBL" id="KAJ7413709.1"/>
    </source>
</evidence>
<accession>A0ABQ9D802</accession>
<evidence type="ECO:0000256" key="1">
    <source>
        <dbReference type="SAM" id="MobiDB-lite"/>
    </source>
</evidence>
<organism evidence="2 3">
    <name type="scientific">Willisornis vidua</name>
    <name type="common">Xingu scale-backed antbird</name>
    <dbReference type="NCBI Taxonomy" id="1566151"/>
    <lineage>
        <taxon>Eukaryota</taxon>
        <taxon>Metazoa</taxon>
        <taxon>Chordata</taxon>
        <taxon>Craniata</taxon>
        <taxon>Vertebrata</taxon>
        <taxon>Euteleostomi</taxon>
        <taxon>Archelosauria</taxon>
        <taxon>Archosauria</taxon>
        <taxon>Dinosauria</taxon>
        <taxon>Saurischia</taxon>
        <taxon>Theropoda</taxon>
        <taxon>Coelurosauria</taxon>
        <taxon>Aves</taxon>
        <taxon>Neognathae</taxon>
        <taxon>Neoaves</taxon>
        <taxon>Telluraves</taxon>
        <taxon>Australaves</taxon>
        <taxon>Passeriformes</taxon>
        <taxon>Thamnophilidae</taxon>
        <taxon>Willisornis</taxon>
    </lineage>
</organism>
<feature type="compositionally biased region" description="Basic and acidic residues" evidence="1">
    <location>
        <begin position="17"/>
        <end position="27"/>
    </location>
</feature>
<sequence>MSASKTSVLYEVQAPGEPEKGESKRHETLDETFSQVKLCIGLAQQGFGSGDHGEAAVPPQSVELCGGSGIHLQPIENSKPEQVMSKEVCDPKGRPCWSRLLAEPVALWREEIPLDL</sequence>
<name>A0ABQ9D802_9PASS</name>
<comment type="caution">
    <text evidence="2">The sequence shown here is derived from an EMBL/GenBank/DDBJ whole genome shotgun (WGS) entry which is preliminary data.</text>
</comment>
<protein>
    <submittedName>
        <fullName evidence="2">Uncharacterized protein</fullName>
    </submittedName>
</protein>